<evidence type="ECO:0000313" key="1">
    <source>
        <dbReference type="EMBL" id="NME88068.1"/>
    </source>
</evidence>
<dbReference type="AlphaFoldDB" id="A0A7X9XK32"/>
<evidence type="ECO:0000313" key="2">
    <source>
        <dbReference type="Proteomes" id="UP000520291"/>
    </source>
</evidence>
<reference evidence="1 2" key="1">
    <citation type="submission" date="2020-04" db="EMBL/GenBank/DDBJ databases">
        <authorList>
            <person name="Hitch T.C.A."/>
            <person name="Wylensek D."/>
            <person name="Clavel T."/>
        </authorList>
    </citation>
    <scope>NUCLEOTIDE SEQUENCE [LARGE SCALE GENOMIC DNA]</scope>
    <source>
        <strain evidence="1 2">WCA3-601-WT-5E</strain>
    </source>
</reference>
<comment type="caution">
    <text evidence="1">The sequence shown here is derived from an EMBL/GenBank/DDBJ whole genome shotgun (WGS) entry which is preliminary data.</text>
</comment>
<dbReference type="Proteomes" id="UP000520291">
    <property type="component" value="Unassembled WGS sequence"/>
</dbReference>
<proteinExistence type="predicted"/>
<organism evidence="1 2">
    <name type="scientific">Bacteroides eggerthii</name>
    <dbReference type="NCBI Taxonomy" id="28111"/>
    <lineage>
        <taxon>Bacteria</taxon>
        <taxon>Pseudomonadati</taxon>
        <taxon>Bacteroidota</taxon>
        <taxon>Bacteroidia</taxon>
        <taxon>Bacteroidales</taxon>
        <taxon>Bacteroidaceae</taxon>
        <taxon>Bacteroides</taxon>
    </lineage>
</organism>
<sequence>LSERVAFNVSLGLQVFDQAAVQAAIDKVMAETYVLQDKEDMRKVLEDANNSRSMQKELLSKETSERWRILYCNSLKNYMAHACVDGLLALLTDSSESEKLKTCLLEAFAWFTHSYRKPDILRVCDQLRKDKSLSENLREEADRTYYRLKN</sequence>
<feature type="non-terminal residue" evidence="1">
    <location>
        <position position="1"/>
    </location>
</feature>
<name>A0A7X9XK32_9BACE</name>
<accession>A0A7X9XK32</accession>
<protein>
    <recommendedName>
        <fullName evidence="3">HEAT repeat domain-containing protein</fullName>
    </recommendedName>
</protein>
<evidence type="ECO:0008006" key="3">
    <source>
        <dbReference type="Google" id="ProtNLM"/>
    </source>
</evidence>
<gene>
    <name evidence="1" type="ORF">HF841_19030</name>
</gene>
<dbReference type="EMBL" id="JABAGL010000067">
    <property type="protein sequence ID" value="NME88068.1"/>
    <property type="molecule type" value="Genomic_DNA"/>
</dbReference>